<dbReference type="Gene3D" id="1.10.443.10">
    <property type="entry name" value="Intergrase catalytic core"/>
    <property type="match status" value="1"/>
</dbReference>
<dbReference type="AlphaFoldDB" id="A0A2M7UVN8"/>
<dbReference type="InterPro" id="IPR002104">
    <property type="entry name" value="Integrase_catalytic"/>
</dbReference>
<organism evidence="3 4">
    <name type="scientific">Candidatus Nealsonbacteria bacterium CG_4_10_14_0_2_um_filter_39_15</name>
    <dbReference type="NCBI Taxonomy" id="1974681"/>
    <lineage>
        <taxon>Bacteria</taxon>
        <taxon>Candidatus Nealsoniibacteriota</taxon>
    </lineage>
</organism>
<dbReference type="GO" id="GO:0006310">
    <property type="term" value="P:DNA recombination"/>
    <property type="evidence" value="ECO:0007669"/>
    <property type="project" value="UniProtKB-KW"/>
</dbReference>
<dbReference type="EMBL" id="PFPA01000053">
    <property type="protein sequence ID" value="PIZ88051.1"/>
    <property type="molecule type" value="Genomic_DNA"/>
</dbReference>
<evidence type="ECO:0000313" key="4">
    <source>
        <dbReference type="Proteomes" id="UP000230081"/>
    </source>
</evidence>
<evidence type="ECO:0000313" key="3">
    <source>
        <dbReference type="EMBL" id="PIZ88051.1"/>
    </source>
</evidence>
<dbReference type="GO" id="GO:0003677">
    <property type="term" value="F:DNA binding"/>
    <property type="evidence" value="ECO:0007669"/>
    <property type="project" value="InterPro"/>
</dbReference>
<dbReference type="GO" id="GO:0015074">
    <property type="term" value="P:DNA integration"/>
    <property type="evidence" value="ECO:0007669"/>
    <property type="project" value="InterPro"/>
</dbReference>
<evidence type="ECO:0000256" key="1">
    <source>
        <dbReference type="ARBA" id="ARBA00023172"/>
    </source>
</evidence>
<dbReference type="CDD" id="cd00397">
    <property type="entry name" value="DNA_BRE_C"/>
    <property type="match status" value="1"/>
</dbReference>
<proteinExistence type="predicted"/>
<dbReference type="Pfam" id="PF00589">
    <property type="entry name" value="Phage_integrase"/>
    <property type="match status" value="1"/>
</dbReference>
<dbReference type="SUPFAM" id="SSF56349">
    <property type="entry name" value="DNA breaking-rejoining enzymes"/>
    <property type="match status" value="1"/>
</dbReference>
<sequence length="231" mass="27124">MFFIKAKKFIKLMKDELLKKKPKKNHYSWVVDETKYLDLERVKKLRKFCQKAKELALKENKTVPARNWFMIELGLFTGLRVEEMVNLKSDDLHLEGKQSSLTVSKGKGNKTRTVYLSEAFKKECLFYLQWKKEITSKGEVVYLFTDRKGEQLTKRALQKAFKKCLQKAGLENHYSIHCLRHTYGSYLYKASNHNLRLVQGQLGHSSIRTTQVYANLMDEEVKEAVEGLYQK</sequence>
<reference evidence="4" key="1">
    <citation type="submission" date="2017-09" db="EMBL/GenBank/DDBJ databases">
        <title>Depth-based differentiation of microbial function through sediment-hosted aquifers and enrichment of novel symbionts in the deep terrestrial subsurface.</title>
        <authorList>
            <person name="Probst A.J."/>
            <person name="Ladd B."/>
            <person name="Jarett J.K."/>
            <person name="Geller-Mcgrath D.E."/>
            <person name="Sieber C.M.K."/>
            <person name="Emerson J.B."/>
            <person name="Anantharaman K."/>
            <person name="Thomas B.C."/>
            <person name="Malmstrom R."/>
            <person name="Stieglmeier M."/>
            <person name="Klingl A."/>
            <person name="Woyke T."/>
            <person name="Ryan C.M."/>
            <person name="Banfield J.F."/>
        </authorList>
    </citation>
    <scope>NUCLEOTIDE SEQUENCE [LARGE SCALE GENOMIC DNA]</scope>
</reference>
<dbReference type="PROSITE" id="PS51898">
    <property type="entry name" value="TYR_RECOMBINASE"/>
    <property type="match status" value="1"/>
</dbReference>
<dbReference type="PANTHER" id="PTHR30349:SF64">
    <property type="entry name" value="PROPHAGE INTEGRASE INTD-RELATED"/>
    <property type="match status" value="1"/>
</dbReference>
<gene>
    <name evidence="3" type="ORF">COX91_02215</name>
</gene>
<feature type="domain" description="Tyr recombinase" evidence="2">
    <location>
        <begin position="32"/>
        <end position="226"/>
    </location>
</feature>
<dbReference type="InterPro" id="IPR050090">
    <property type="entry name" value="Tyrosine_recombinase_XerCD"/>
</dbReference>
<dbReference type="Proteomes" id="UP000230081">
    <property type="component" value="Unassembled WGS sequence"/>
</dbReference>
<protein>
    <submittedName>
        <fullName evidence="3">Integrase</fullName>
    </submittedName>
</protein>
<dbReference type="InterPro" id="IPR013762">
    <property type="entry name" value="Integrase-like_cat_sf"/>
</dbReference>
<keyword evidence="1" id="KW-0233">DNA recombination</keyword>
<dbReference type="InterPro" id="IPR011010">
    <property type="entry name" value="DNA_brk_join_enz"/>
</dbReference>
<accession>A0A2M7UVN8</accession>
<evidence type="ECO:0000259" key="2">
    <source>
        <dbReference type="PROSITE" id="PS51898"/>
    </source>
</evidence>
<dbReference type="PANTHER" id="PTHR30349">
    <property type="entry name" value="PHAGE INTEGRASE-RELATED"/>
    <property type="match status" value="1"/>
</dbReference>
<name>A0A2M7UVN8_9BACT</name>
<comment type="caution">
    <text evidence="3">The sequence shown here is derived from an EMBL/GenBank/DDBJ whole genome shotgun (WGS) entry which is preliminary data.</text>
</comment>